<feature type="non-terminal residue" evidence="1">
    <location>
        <position position="1"/>
    </location>
</feature>
<sequence length="98" mass="10969">TATTVSGHRWYSLESPELTRLPLLAGNTLLPYHANLLSVYISRMVVMIVEDAIDITAWFWVVLLLRCISIVALDSKWNCCCYCHESRGREVVVGDAAA</sequence>
<dbReference type="Proteomes" id="UP001341840">
    <property type="component" value="Unassembled WGS sequence"/>
</dbReference>
<keyword evidence="2" id="KW-1185">Reference proteome</keyword>
<comment type="caution">
    <text evidence="1">The sequence shown here is derived from an EMBL/GenBank/DDBJ whole genome shotgun (WGS) entry which is preliminary data.</text>
</comment>
<name>A0ABU6RYM7_9FABA</name>
<gene>
    <name evidence="1" type="ORF">PIB30_102439</name>
</gene>
<organism evidence="1 2">
    <name type="scientific">Stylosanthes scabra</name>
    <dbReference type="NCBI Taxonomy" id="79078"/>
    <lineage>
        <taxon>Eukaryota</taxon>
        <taxon>Viridiplantae</taxon>
        <taxon>Streptophyta</taxon>
        <taxon>Embryophyta</taxon>
        <taxon>Tracheophyta</taxon>
        <taxon>Spermatophyta</taxon>
        <taxon>Magnoliopsida</taxon>
        <taxon>eudicotyledons</taxon>
        <taxon>Gunneridae</taxon>
        <taxon>Pentapetalae</taxon>
        <taxon>rosids</taxon>
        <taxon>fabids</taxon>
        <taxon>Fabales</taxon>
        <taxon>Fabaceae</taxon>
        <taxon>Papilionoideae</taxon>
        <taxon>50 kb inversion clade</taxon>
        <taxon>dalbergioids sensu lato</taxon>
        <taxon>Dalbergieae</taxon>
        <taxon>Pterocarpus clade</taxon>
        <taxon>Stylosanthes</taxon>
    </lineage>
</organism>
<evidence type="ECO:0000313" key="1">
    <source>
        <dbReference type="EMBL" id="MED6128885.1"/>
    </source>
</evidence>
<reference evidence="1 2" key="1">
    <citation type="journal article" date="2023" name="Plants (Basel)">
        <title>Bridging the Gap: Combining Genomics and Transcriptomics Approaches to Understand Stylosanthes scabra, an Orphan Legume from the Brazilian Caatinga.</title>
        <authorList>
            <person name="Ferreira-Neto J.R.C."/>
            <person name="da Silva M.D."/>
            <person name="Binneck E."/>
            <person name="de Melo N.F."/>
            <person name="da Silva R.H."/>
            <person name="de Melo A.L.T.M."/>
            <person name="Pandolfi V."/>
            <person name="Bustamante F.O."/>
            <person name="Brasileiro-Vidal A.C."/>
            <person name="Benko-Iseppon A.M."/>
        </authorList>
    </citation>
    <scope>NUCLEOTIDE SEQUENCE [LARGE SCALE GENOMIC DNA]</scope>
    <source>
        <tissue evidence="1">Leaves</tissue>
    </source>
</reference>
<evidence type="ECO:0000313" key="2">
    <source>
        <dbReference type="Proteomes" id="UP001341840"/>
    </source>
</evidence>
<proteinExistence type="predicted"/>
<dbReference type="EMBL" id="JASCZI010033364">
    <property type="protein sequence ID" value="MED6128885.1"/>
    <property type="molecule type" value="Genomic_DNA"/>
</dbReference>
<accession>A0ABU6RYM7</accession>
<protein>
    <submittedName>
        <fullName evidence="1">Uncharacterized protein</fullName>
    </submittedName>
</protein>